<dbReference type="Gene3D" id="3.20.20.150">
    <property type="entry name" value="Divalent-metal-dependent TIM barrel enzymes"/>
    <property type="match status" value="1"/>
</dbReference>
<reference evidence="2" key="1">
    <citation type="submission" date="2023-01" db="EMBL/GenBank/DDBJ databases">
        <title>Genome sequencing of Photorhabdus bodei 09-20.</title>
        <authorList>
            <person name="Kalindamar S."/>
            <person name="Kumru S."/>
        </authorList>
    </citation>
    <scope>NUCLEOTIDE SEQUENCE</scope>
    <source>
        <strain evidence="2">09-20</strain>
    </source>
</reference>
<dbReference type="EMBL" id="JAQMFO010000069">
    <property type="protein sequence ID" value="MDB6374973.1"/>
    <property type="molecule type" value="Genomic_DNA"/>
</dbReference>
<feature type="domain" description="Xylose isomerase-like TIM barrel" evidence="1">
    <location>
        <begin position="23"/>
        <end position="268"/>
    </location>
</feature>
<sequence length="275" mass="30607">MKIKGLAISNIAWNNDESDVVLDILKKHGINAIEVAPAKVVNDAQIFSDDEVISYRKKMNDAGISVSSMQALLFGGPSGNIFSNENESNIIQSHLSKIIHMAGLLGADKLVFGSPKNRLRNDIPFNQAIDIAAKFFYPLAVQAKNVGTMLCVEPNPTYYGCDFVINSKEALELKNHINHLGFGIHLDLAGLRLSNEDIYNTILNLNEKIEHFHISEKDLAPIGIDIEAHNLACRALQHIQYQGWLSIEMKRTDMPLQDIDSSISLIKEIYRPVLC</sequence>
<gene>
    <name evidence="2" type="ORF">PH362_24560</name>
</gene>
<dbReference type="InterPro" id="IPR036237">
    <property type="entry name" value="Xyl_isomerase-like_sf"/>
</dbReference>
<evidence type="ECO:0000259" key="1">
    <source>
        <dbReference type="Pfam" id="PF01261"/>
    </source>
</evidence>
<organism evidence="2 3">
    <name type="scientific">Photorhabdus bodei</name>
    <dbReference type="NCBI Taxonomy" id="2029681"/>
    <lineage>
        <taxon>Bacteria</taxon>
        <taxon>Pseudomonadati</taxon>
        <taxon>Pseudomonadota</taxon>
        <taxon>Gammaproteobacteria</taxon>
        <taxon>Enterobacterales</taxon>
        <taxon>Morganellaceae</taxon>
        <taxon>Photorhabdus</taxon>
    </lineage>
</organism>
<dbReference type="InterPro" id="IPR050312">
    <property type="entry name" value="IolE/XylAMocC-like"/>
</dbReference>
<comment type="caution">
    <text evidence="2">The sequence shown here is derived from an EMBL/GenBank/DDBJ whole genome shotgun (WGS) entry which is preliminary data.</text>
</comment>
<dbReference type="Pfam" id="PF01261">
    <property type="entry name" value="AP_endonuc_2"/>
    <property type="match status" value="1"/>
</dbReference>
<dbReference type="PANTHER" id="PTHR12110">
    <property type="entry name" value="HYDROXYPYRUVATE ISOMERASE"/>
    <property type="match status" value="1"/>
</dbReference>
<dbReference type="RefSeq" id="WP_271867958.1">
    <property type="nucleotide sequence ID" value="NZ_JAQMFO010000069.1"/>
</dbReference>
<dbReference type="InterPro" id="IPR013022">
    <property type="entry name" value="Xyl_isomerase-like_TIM-brl"/>
</dbReference>
<evidence type="ECO:0000313" key="2">
    <source>
        <dbReference type="EMBL" id="MDB6374973.1"/>
    </source>
</evidence>
<proteinExistence type="predicted"/>
<dbReference type="AlphaFoldDB" id="A0AAW6BQG7"/>
<evidence type="ECO:0000313" key="3">
    <source>
        <dbReference type="Proteomes" id="UP001212996"/>
    </source>
</evidence>
<name>A0AAW6BQG7_9GAMM</name>
<protein>
    <submittedName>
        <fullName evidence="2">TIM barrel protein</fullName>
    </submittedName>
</protein>
<dbReference type="Proteomes" id="UP001212996">
    <property type="component" value="Unassembled WGS sequence"/>
</dbReference>
<dbReference type="SUPFAM" id="SSF51658">
    <property type="entry name" value="Xylose isomerase-like"/>
    <property type="match status" value="1"/>
</dbReference>
<accession>A0AAW6BQG7</accession>
<dbReference type="PANTHER" id="PTHR12110:SF21">
    <property type="entry name" value="XYLOSE ISOMERASE-LIKE TIM BARREL DOMAIN-CONTAINING PROTEIN"/>
    <property type="match status" value="1"/>
</dbReference>